<evidence type="ECO:0000256" key="1">
    <source>
        <dbReference type="SAM" id="Phobius"/>
    </source>
</evidence>
<accession>K7MC98</accession>
<dbReference type="EnsemblPlants" id="KRH12660">
    <property type="protein sequence ID" value="KRH12660"/>
    <property type="gene ID" value="GLYMA_15G186000"/>
</dbReference>
<dbReference type="AlphaFoldDB" id="K7MC98"/>
<dbReference type="InParanoid" id="K7MC98"/>
<name>K7MC98_SOYBN</name>
<keyword evidence="1" id="KW-0812">Transmembrane</keyword>
<feature type="transmembrane region" description="Helical" evidence="1">
    <location>
        <begin position="21"/>
        <end position="42"/>
    </location>
</feature>
<reference evidence="2 3" key="1">
    <citation type="journal article" date="2010" name="Nature">
        <title>Genome sequence of the palaeopolyploid soybean.</title>
        <authorList>
            <person name="Schmutz J."/>
            <person name="Cannon S.B."/>
            <person name="Schlueter J."/>
            <person name="Ma J."/>
            <person name="Mitros T."/>
            <person name="Nelson W."/>
            <person name="Hyten D.L."/>
            <person name="Song Q."/>
            <person name="Thelen J.J."/>
            <person name="Cheng J."/>
            <person name="Xu D."/>
            <person name="Hellsten U."/>
            <person name="May G.D."/>
            <person name="Yu Y."/>
            <person name="Sakurai T."/>
            <person name="Umezawa T."/>
            <person name="Bhattacharyya M.K."/>
            <person name="Sandhu D."/>
            <person name="Valliyodan B."/>
            <person name="Lindquist E."/>
            <person name="Peto M."/>
            <person name="Grant D."/>
            <person name="Shu S."/>
            <person name="Goodstein D."/>
            <person name="Barry K."/>
            <person name="Futrell-Griggs M."/>
            <person name="Abernathy B."/>
            <person name="Du J."/>
            <person name="Tian Z."/>
            <person name="Zhu L."/>
            <person name="Gill N."/>
            <person name="Joshi T."/>
            <person name="Libault M."/>
            <person name="Sethuraman A."/>
            <person name="Zhang X.-C."/>
            <person name="Shinozaki K."/>
            <person name="Nguyen H.T."/>
            <person name="Wing R.A."/>
            <person name="Cregan P."/>
            <person name="Specht J."/>
            <person name="Grimwood J."/>
            <person name="Rokhsar D."/>
            <person name="Stacey G."/>
            <person name="Shoemaker R.C."/>
            <person name="Jackson S.A."/>
        </authorList>
    </citation>
    <scope>NUCLEOTIDE SEQUENCE [LARGE SCALE GENOMIC DNA]</scope>
    <source>
        <strain evidence="3">cv. Williams 82</strain>
        <tissue evidence="2">Callus</tissue>
    </source>
</reference>
<organism evidence="2">
    <name type="scientific">Glycine max</name>
    <name type="common">Soybean</name>
    <name type="synonym">Glycine hispida</name>
    <dbReference type="NCBI Taxonomy" id="3847"/>
    <lineage>
        <taxon>Eukaryota</taxon>
        <taxon>Viridiplantae</taxon>
        <taxon>Streptophyta</taxon>
        <taxon>Embryophyta</taxon>
        <taxon>Tracheophyta</taxon>
        <taxon>Spermatophyta</taxon>
        <taxon>Magnoliopsida</taxon>
        <taxon>eudicotyledons</taxon>
        <taxon>Gunneridae</taxon>
        <taxon>Pentapetalae</taxon>
        <taxon>rosids</taxon>
        <taxon>fabids</taxon>
        <taxon>Fabales</taxon>
        <taxon>Fabaceae</taxon>
        <taxon>Papilionoideae</taxon>
        <taxon>50 kb inversion clade</taxon>
        <taxon>NPAAA clade</taxon>
        <taxon>indigoferoid/millettioid clade</taxon>
        <taxon>Phaseoleae</taxon>
        <taxon>Glycine</taxon>
        <taxon>Glycine subgen. Soja</taxon>
    </lineage>
</organism>
<dbReference type="Proteomes" id="UP000008827">
    <property type="component" value="Chromosome 15"/>
</dbReference>
<dbReference type="PaxDb" id="3847-GLYMA15G20900.1"/>
<evidence type="ECO:0000313" key="4">
    <source>
        <dbReference type="Proteomes" id="UP000008827"/>
    </source>
</evidence>
<dbReference type="HOGENOM" id="CLU_3128102_0_0_1"/>
<reference evidence="3" key="2">
    <citation type="submission" date="2018-02" db="UniProtKB">
        <authorList>
            <consortium name="EnsemblPlants"/>
        </authorList>
    </citation>
    <scope>IDENTIFICATION</scope>
    <source>
        <strain evidence="3">Williams 82</strain>
    </source>
</reference>
<keyword evidence="4" id="KW-1185">Reference proteome</keyword>
<evidence type="ECO:0000313" key="3">
    <source>
        <dbReference type="EnsemblPlants" id="KRH12660"/>
    </source>
</evidence>
<evidence type="ECO:0000313" key="2">
    <source>
        <dbReference type="EMBL" id="KRH12660.1"/>
    </source>
</evidence>
<dbReference type="EMBL" id="CM000848">
    <property type="protein sequence ID" value="KRH12660.1"/>
    <property type="molecule type" value="Genomic_DNA"/>
</dbReference>
<sequence>MKDRILDIEILVFFPDQARQFQIASHMLIASSFFIHITWYLFLLVPHFLS</sequence>
<dbReference type="Gramene" id="KRH12660">
    <property type="protein sequence ID" value="KRH12660"/>
    <property type="gene ID" value="GLYMA_15G186000"/>
</dbReference>
<proteinExistence type="predicted"/>
<protein>
    <submittedName>
        <fullName evidence="2 3">Uncharacterized protein</fullName>
    </submittedName>
</protein>
<keyword evidence="1" id="KW-1133">Transmembrane helix</keyword>
<reference evidence="2" key="3">
    <citation type="submission" date="2018-07" db="EMBL/GenBank/DDBJ databases">
        <title>WGS assembly of Glycine max.</title>
        <authorList>
            <person name="Schmutz J."/>
            <person name="Cannon S."/>
            <person name="Schlueter J."/>
            <person name="Ma J."/>
            <person name="Mitros T."/>
            <person name="Nelson W."/>
            <person name="Hyten D."/>
            <person name="Song Q."/>
            <person name="Thelen J."/>
            <person name="Cheng J."/>
            <person name="Xu D."/>
            <person name="Hellsten U."/>
            <person name="May G."/>
            <person name="Yu Y."/>
            <person name="Sakurai T."/>
            <person name="Umezawa T."/>
            <person name="Bhattacharyya M."/>
            <person name="Sandhu D."/>
            <person name="Valliyodan B."/>
            <person name="Lindquist E."/>
            <person name="Peto M."/>
            <person name="Grant D."/>
            <person name="Shu S."/>
            <person name="Goodstein D."/>
            <person name="Barry K."/>
            <person name="Futrell-Griggs M."/>
            <person name="Abernathy B."/>
            <person name="Du J."/>
            <person name="Tian Z."/>
            <person name="Zhu L."/>
            <person name="Gill N."/>
            <person name="Joshi T."/>
            <person name="Libault M."/>
            <person name="Sethuraman A."/>
            <person name="Zhang X."/>
            <person name="Shinozaki K."/>
            <person name="Nguyen H."/>
            <person name="Wing R."/>
            <person name="Cregan P."/>
            <person name="Specht J."/>
            <person name="Grimwood J."/>
            <person name="Rokhsar D."/>
            <person name="Stacey G."/>
            <person name="Shoemaker R."/>
            <person name="Jackson S."/>
        </authorList>
    </citation>
    <scope>NUCLEOTIDE SEQUENCE</scope>
    <source>
        <tissue evidence="2">Callus</tissue>
    </source>
</reference>
<gene>
    <name evidence="2" type="ORF">GLYMA_15G186000</name>
</gene>
<keyword evidence="1" id="KW-0472">Membrane</keyword>